<evidence type="ECO:0000313" key="3">
    <source>
        <dbReference type="Proteomes" id="UP000318297"/>
    </source>
</evidence>
<evidence type="ECO:0000313" key="2">
    <source>
        <dbReference type="EMBL" id="TWE12250.1"/>
    </source>
</evidence>
<organism evidence="2 3">
    <name type="scientific">Rudaeicoccus suwonensis</name>
    <dbReference type="NCBI Taxonomy" id="657409"/>
    <lineage>
        <taxon>Bacteria</taxon>
        <taxon>Bacillati</taxon>
        <taxon>Actinomycetota</taxon>
        <taxon>Actinomycetes</taxon>
        <taxon>Micrococcales</taxon>
        <taxon>Dermacoccaceae</taxon>
        <taxon>Rudaeicoccus</taxon>
    </lineage>
</organism>
<feature type="domain" description="DUF402" evidence="1">
    <location>
        <begin position="44"/>
        <end position="151"/>
    </location>
</feature>
<dbReference type="InterPro" id="IPR007295">
    <property type="entry name" value="DUF402"/>
</dbReference>
<dbReference type="Proteomes" id="UP000318297">
    <property type="component" value="Unassembled WGS sequence"/>
</dbReference>
<keyword evidence="3" id="KW-1185">Reference proteome</keyword>
<comment type="caution">
    <text evidence="2">The sequence shown here is derived from an EMBL/GenBank/DDBJ whole genome shotgun (WGS) entry which is preliminary data.</text>
</comment>
<gene>
    <name evidence="2" type="ORF">BKA23_1050</name>
</gene>
<proteinExistence type="predicted"/>
<protein>
    <recommendedName>
        <fullName evidence="1">DUF402 domain-containing protein</fullName>
    </recommendedName>
</protein>
<evidence type="ECO:0000259" key="1">
    <source>
        <dbReference type="Pfam" id="PF04167"/>
    </source>
</evidence>
<sequence length="170" mass="19058">MHVDYRKWDGSPHWQNDAHLLGVDEYGAWLGAAPGTHFERAGASFDVSTSVVSLFPAAGFTPSFYDQPAIDRVVVYVDITTTPQWSQDDDGNWRVTMVDLDLDVVQRAGGMVYVDDEDEFADHTKLFGYPDDIVRQAEADARRVFALLRDGDEPFGEVSSAWLQRQVQAD</sequence>
<dbReference type="EMBL" id="VIVQ01000001">
    <property type="protein sequence ID" value="TWE12250.1"/>
    <property type="molecule type" value="Genomic_DNA"/>
</dbReference>
<dbReference type="Gene3D" id="2.40.380.10">
    <property type="entry name" value="FomD-like"/>
    <property type="match status" value="1"/>
</dbReference>
<dbReference type="AlphaFoldDB" id="A0A561E9J2"/>
<reference evidence="2 3" key="1">
    <citation type="submission" date="2019-06" db="EMBL/GenBank/DDBJ databases">
        <title>Sequencing the genomes of 1000 actinobacteria strains.</title>
        <authorList>
            <person name="Klenk H.-P."/>
        </authorList>
    </citation>
    <scope>NUCLEOTIDE SEQUENCE [LARGE SCALE GENOMIC DNA]</scope>
    <source>
        <strain evidence="2 3">DSM 19560</strain>
    </source>
</reference>
<dbReference type="InterPro" id="IPR035930">
    <property type="entry name" value="FomD-like_sf"/>
</dbReference>
<accession>A0A561E9J2</accession>
<dbReference type="Pfam" id="PF04167">
    <property type="entry name" value="DUF402"/>
    <property type="match status" value="1"/>
</dbReference>
<dbReference type="SUPFAM" id="SSF159234">
    <property type="entry name" value="FomD-like"/>
    <property type="match status" value="1"/>
</dbReference>
<name>A0A561E9J2_9MICO</name>